<dbReference type="PANTHER" id="PTHR10953:SF102">
    <property type="entry name" value="ADENYLYLTRANSFERASE AND SULFURTRANSFERASE MOCS3"/>
    <property type="match status" value="1"/>
</dbReference>
<dbReference type="OrthoDB" id="2746358at2"/>
<name>A0A4Y8ZUP5_9SPHN</name>
<accession>A0A4Y8ZUP5</accession>
<dbReference type="RefSeq" id="WP_135085244.1">
    <property type="nucleotide sequence ID" value="NZ_SPDV01000011.1"/>
</dbReference>
<dbReference type="Proteomes" id="UP000298213">
    <property type="component" value="Unassembled WGS sequence"/>
</dbReference>
<sequence length="288" mass="30887">MNAGEERFDRNIRLFGPEGQARLRNTHAVIVGTGGLGSPSVQHLALLGVGAITAIDDEDLEESNRNRFVGARASDPVPGSAKVDLACRLANEIDPSIRATPIKAGLVSSAAFQAIQAGDFIFGCFDHDGPRALLNELCQAYAKPYIDLASDVPEPGAYGGRVFVSTGGGGCLSCFGVLDQQQVQAYFAGEEEAQRRDDAYGIDKTLLDAKGPSVSPVNGVVASLGAVEFMAAVTGLRTPKRHLTYRADQGRVGNVNDRPKANCYYCRVQYGRREAADVERYLRGKHLR</sequence>
<dbReference type="SUPFAM" id="SSF69572">
    <property type="entry name" value="Activating enzymes of the ubiquitin-like proteins"/>
    <property type="match status" value="1"/>
</dbReference>
<reference evidence="2 3" key="1">
    <citation type="submission" date="2019-03" db="EMBL/GenBank/DDBJ databases">
        <title>Genome sequence of Sphingomonas sp. 17J27-24.</title>
        <authorList>
            <person name="Kim M."/>
            <person name="Maeng S."/>
            <person name="Sathiyaraj S."/>
        </authorList>
    </citation>
    <scope>NUCLEOTIDE SEQUENCE [LARGE SCALE GENOMIC DNA]</scope>
    <source>
        <strain evidence="2 3">17J27-24</strain>
    </source>
</reference>
<dbReference type="Pfam" id="PF00899">
    <property type="entry name" value="ThiF"/>
    <property type="match status" value="1"/>
</dbReference>
<dbReference type="InterPro" id="IPR000594">
    <property type="entry name" value="ThiF_NAD_FAD-bd"/>
</dbReference>
<keyword evidence="3" id="KW-1185">Reference proteome</keyword>
<evidence type="ECO:0000313" key="2">
    <source>
        <dbReference type="EMBL" id="TFI58865.1"/>
    </source>
</evidence>
<dbReference type="GO" id="GO:0004792">
    <property type="term" value="F:thiosulfate-cyanide sulfurtransferase activity"/>
    <property type="evidence" value="ECO:0007669"/>
    <property type="project" value="TreeGrafter"/>
</dbReference>
<dbReference type="GO" id="GO:0005737">
    <property type="term" value="C:cytoplasm"/>
    <property type="evidence" value="ECO:0007669"/>
    <property type="project" value="TreeGrafter"/>
</dbReference>
<organism evidence="2 3">
    <name type="scientific">Sphingomonas parva</name>
    <dbReference type="NCBI Taxonomy" id="2555898"/>
    <lineage>
        <taxon>Bacteria</taxon>
        <taxon>Pseudomonadati</taxon>
        <taxon>Pseudomonadota</taxon>
        <taxon>Alphaproteobacteria</taxon>
        <taxon>Sphingomonadales</taxon>
        <taxon>Sphingomonadaceae</taxon>
        <taxon>Sphingomonas</taxon>
    </lineage>
</organism>
<feature type="domain" description="THIF-type NAD/FAD binding fold" evidence="1">
    <location>
        <begin position="9"/>
        <end position="263"/>
    </location>
</feature>
<comment type="caution">
    <text evidence="2">The sequence shown here is derived from an EMBL/GenBank/DDBJ whole genome shotgun (WGS) entry which is preliminary data.</text>
</comment>
<dbReference type="GO" id="GO:0008641">
    <property type="term" value="F:ubiquitin-like modifier activating enzyme activity"/>
    <property type="evidence" value="ECO:0007669"/>
    <property type="project" value="InterPro"/>
</dbReference>
<dbReference type="InterPro" id="IPR035985">
    <property type="entry name" value="Ubiquitin-activating_enz"/>
</dbReference>
<evidence type="ECO:0000313" key="3">
    <source>
        <dbReference type="Proteomes" id="UP000298213"/>
    </source>
</evidence>
<dbReference type="AlphaFoldDB" id="A0A4Y8ZUP5"/>
<dbReference type="EMBL" id="SPDV01000011">
    <property type="protein sequence ID" value="TFI58865.1"/>
    <property type="molecule type" value="Genomic_DNA"/>
</dbReference>
<keyword evidence="2" id="KW-0548">Nucleotidyltransferase</keyword>
<dbReference type="Gene3D" id="3.40.50.720">
    <property type="entry name" value="NAD(P)-binding Rossmann-like Domain"/>
    <property type="match status" value="1"/>
</dbReference>
<dbReference type="GO" id="GO:0016779">
    <property type="term" value="F:nucleotidyltransferase activity"/>
    <property type="evidence" value="ECO:0007669"/>
    <property type="project" value="UniProtKB-KW"/>
</dbReference>
<dbReference type="PANTHER" id="PTHR10953">
    <property type="entry name" value="UBIQUITIN-ACTIVATING ENZYME E1"/>
    <property type="match status" value="1"/>
</dbReference>
<dbReference type="InterPro" id="IPR045886">
    <property type="entry name" value="ThiF/MoeB/HesA"/>
</dbReference>
<gene>
    <name evidence="2" type="ORF">E2493_07300</name>
</gene>
<keyword evidence="2" id="KW-0808">Transferase</keyword>
<evidence type="ECO:0000259" key="1">
    <source>
        <dbReference type="Pfam" id="PF00899"/>
    </source>
</evidence>
<proteinExistence type="predicted"/>
<protein>
    <submittedName>
        <fullName evidence="2">ThiF family adenylyltransferase</fullName>
    </submittedName>
</protein>